<dbReference type="Pfam" id="PF01965">
    <property type="entry name" value="DJ-1_PfpI"/>
    <property type="match status" value="1"/>
</dbReference>
<dbReference type="GO" id="GO:0008233">
    <property type="term" value="F:peptidase activity"/>
    <property type="evidence" value="ECO:0007669"/>
    <property type="project" value="UniProtKB-KW"/>
</dbReference>
<sequence length="181" mass="20062">MKRIAILATNGFEESELTSPKEAMENAGFKVDIVSTQSGSIRGWSNGNWSENYSVDKTLEEVNSKDYNALMLPGGVINPDQLRTNDNALLFIRDFFAEKKPVAAICHAPQLLISADVVKGRKLTSYKSIKDDLVNAGALWEDKSVVVDEGLVTSRNPNDLPDFNAKLVEEIREGKHEDQHV</sequence>
<feature type="domain" description="DJ-1/PfpI" evidence="2">
    <location>
        <begin position="2"/>
        <end position="170"/>
    </location>
</feature>
<dbReference type="CDD" id="cd03134">
    <property type="entry name" value="GATase1_PfpI_like"/>
    <property type="match status" value="1"/>
</dbReference>
<dbReference type="OrthoDB" id="9792284at2"/>
<evidence type="ECO:0000313" key="3">
    <source>
        <dbReference type="EMBL" id="SFR35968.1"/>
    </source>
</evidence>
<evidence type="ECO:0000259" key="2">
    <source>
        <dbReference type="Pfam" id="PF01965"/>
    </source>
</evidence>
<evidence type="ECO:0000313" key="4">
    <source>
        <dbReference type="Proteomes" id="UP000199534"/>
    </source>
</evidence>
<dbReference type="SUPFAM" id="SSF52317">
    <property type="entry name" value="Class I glutamine amidotransferase-like"/>
    <property type="match status" value="1"/>
</dbReference>
<dbReference type="InterPro" id="IPR006286">
    <property type="entry name" value="C56_PfpI-like"/>
</dbReference>
<dbReference type="InterPro" id="IPR002818">
    <property type="entry name" value="DJ-1/PfpI"/>
</dbReference>
<proteinExistence type="inferred from homology"/>
<protein>
    <submittedName>
        <fullName evidence="3">Protease I</fullName>
    </submittedName>
</protein>
<dbReference type="InterPro" id="IPR029062">
    <property type="entry name" value="Class_I_gatase-like"/>
</dbReference>
<name>A0A1I6G1B1_9FLAO</name>
<reference evidence="3 4" key="1">
    <citation type="submission" date="2016-10" db="EMBL/GenBank/DDBJ databases">
        <authorList>
            <person name="de Groot N.N."/>
        </authorList>
    </citation>
    <scope>NUCLEOTIDE SEQUENCE [LARGE SCALE GENOMIC DNA]</scope>
    <source>
        <strain evidence="3 4">DSM 21019</strain>
    </source>
</reference>
<dbReference type="NCBIfam" id="TIGR01382">
    <property type="entry name" value="PfpI"/>
    <property type="match status" value="1"/>
</dbReference>
<dbReference type="AlphaFoldDB" id="A0A1I6G1B1"/>
<dbReference type="Gene3D" id="3.40.50.880">
    <property type="match status" value="1"/>
</dbReference>
<dbReference type="EMBL" id="FOYQ01000001">
    <property type="protein sequence ID" value="SFR35968.1"/>
    <property type="molecule type" value="Genomic_DNA"/>
</dbReference>
<dbReference type="GO" id="GO:0006508">
    <property type="term" value="P:proteolysis"/>
    <property type="evidence" value="ECO:0007669"/>
    <property type="project" value="UniProtKB-KW"/>
</dbReference>
<gene>
    <name evidence="3" type="ORF">SAMN04490243_1073</name>
</gene>
<dbReference type="STRING" id="400055.SAMN04490243_1073"/>
<keyword evidence="3" id="KW-0645">Protease</keyword>
<keyword evidence="3" id="KW-0378">Hydrolase</keyword>
<dbReference type="RefSeq" id="WP_092981246.1">
    <property type="nucleotide sequence ID" value="NZ_FOYQ01000001.1"/>
</dbReference>
<accession>A0A1I6G1B1</accession>
<keyword evidence="4" id="KW-1185">Reference proteome</keyword>
<evidence type="ECO:0000256" key="1">
    <source>
        <dbReference type="ARBA" id="ARBA00008542"/>
    </source>
</evidence>
<dbReference type="PANTHER" id="PTHR42733">
    <property type="entry name" value="DJ-1 PROTEIN"/>
    <property type="match status" value="1"/>
</dbReference>
<dbReference type="Proteomes" id="UP000199534">
    <property type="component" value="Unassembled WGS sequence"/>
</dbReference>
<dbReference type="PROSITE" id="PS51276">
    <property type="entry name" value="PEPTIDASE_C56_PFPI"/>
    <property type="match status" value="1"/>
</dbReference>
<dbReference type="PANTHER" id="PTHR42733:SF12">
    <property type="entry name" value="PROTEINASE"/>
    <property type="match status" value="1"/>
</dbReference>
<comment type="similarity">
    <text evidence="1">Belongs to the peptidase C56 family.</text>
</comment>
<organism evidence="3 4">
    <name type="scientific">Robiginitalea myxolifaciens</name>
    <dbReference type="NCBI Taxonomy" id="400055"/>
    <lineage>
        <taxon>Bacteria</taxon>
        <taxon>Pseudomonadati</taxon>
        <taxon>Bacteroidota</taxon>
        <taxon>Flavobacteriia</taxon>
        <taxon>Flavobacteriales</taxon>
        <taxon>Flavobacteriaceae</taxon>
        <taxon>Robiginitalea</taxon>
    </lineage>
</organism>